<keyword evidence="8" id="KW-1185">Reference proteome</keyword>
<dbReference type="GO" id="GO:0005886">
    <property type="term" value="C:plasma membrane"/>
    <property type="evidence" value="ECO:0007669"/>
    <property type="project" value="UniProtKB-SubCell"/>
</dbReference>
<reference evidence="7 8" key="1">
    <citation type="submission" date="2013-12" db="EMBL/GenBank/DDBJ databases">
        <title>NBRP : Genome information of microbial organism related human and environment.</title>
        <authorList>
            <person name="Hattori M."/>
            <person name="Oshima K."/>
            <person name="Inaba H."/>
            <person name="Suda W."/>
            <person name="Sakamoto M."/>
            <person name="Iino T."/>
            <person name="Kitahara M."/>
            <person name="Oshida Y."/>
            <person name="Iida T."/>
            <person name="Kudo T."/>
            <person name="Itoh T."/>
            <person name="Ahmed I."/>
            <person name="Ohkuma M."/>
        </authorList>
    </citation>
    <scope>NUCLEOTIDE SEQUENCE [LARGE SCALE GENOMIC DNA]</scope>
    <source>
        <strain evidence="7 8">JCM 21738</strain>
    </source>
</reference>
<gene>
    <name evidence="7" type="ORF">JCM21738_766</name>
</gene>
<evidence type="ECO:0000256" key="5">
    <source>
        <dbReference type="ARBA" id="ARBA00023136"/>
    </source>
</evidence>
<organism evidence="7 8">
    <name type="scientific">Mesobacillus boroniphilus JCM 21738</name>
    <dbReference type="NCBI Taxonomy" id="1294265"/>
    <lineage>
        <taxon>Bacteria</taxon>
        <taxon>Bacillati</taxon>
        <taxon>Bacillota</taxon>
        <taxon>Bacilli</taxon>
        <taxon>Bacillales</taxon>
        <taxon>Bacillaceae</taxon>
        <taxon>Mesobacillus</taxon>
    </lineage>
</organism>
<evidence type="ECO:0000313" key="8">
    <source>
        <dbReference type="Proteomes" id="UP000018949"/>
    </source>
</evidence>
<proteinExistence type="predicted"/>
<dbReference type="Proteomes" id="UP000018949">
    <property type="component" value="Unassembled WGS sequence"/>
</dbReference>
<feature type="transmembrane region" description="Helical" evidence="6">
    <location>
        <begin position="327"/>
        <end position="353"/>
    </location>
</feature>
<keyword evidence="3 6" id="KW-0812">Transmembrane</keyword>
<keyword evidence="4 6" id="KW-1133">Transmembrane helix</keyword>
<sequence length="495" mass="55589">MLAQFKRLGADSLLYAFMNIGTKLIAFIMLPIYTNFLPREKYGLLTTIDTVTAMLTFLVIFGTDSALAFYYFETKEKDKKLEYVRNVMYFRLFIVGILGLLVLISGPLISEMILGSSQHVDLLYLALGVLFVDSMVIVILMVMRFDFKTKKVVIFTVGKMLLIAILSYIFLKYFVTSAEGILLGRLVSVILILVPLIITSSAYLKPKINFDSLKEIIKYAAPLVPTSLAFWVIAYASIIFLGKFQSMEEVGVYGAATRLATVITLLTSGVQMAWRPYSMSLKDKKDSPLLFSKIYLALLIIGIFGVMGIATIMPFVIGILGKEYYNAYQYVALISAATFLNFYYLIISVGLFFTKKTTTISITFGMVAVINTILNIVLIPKFSIWGAVAAYLIAYMVAIIFIFRKSQQAYYVPVSFGKMAFLFLNMLIAVIAIIYVQEQGLNWIYIGGAWIYLIFITAASRVDKISGVKHPKILFRMINANIRQAIKYNLISSSL</sequence>
<feature type="transmembrane region" description="Helical" evidence="6">
    <location>
        <begin position="252"/>
        <end position="274"/>
    </location>
</feature>
<dbReference type="PANTHER" id="PTHR30250:SF11">
    <property type="entry name" value="O-ANTIGEN TRANSPORTER-RELATED"/>
    <property type="match status" value="1"/>
</dbReference>
<feature type="transmembrane region" description="Helical" evidence="6">
    <location>
        <begin position="216"/>
        <end position="240"/>
    </location>
</feature>
<dbReference type="RefSeq" id="WP_081742021.1">
    <property type="nucleotide sequence ID" value="NZ_BAUW01000005.1"/>
</dbReference>
<evidence type="ECO:0000256" key="2">
    <source>
        <dbReference type="ARBA" id="ARBA00022475"/>
    </source>
</evidence>
<feature type="transmembrane region" description="Helical" evidence="6">
    <location>
        <begin position="384"/>
        <end position="403"/>
    </location>
</feature>
<protein>
    <recommendedName>
        <fullName evidence="9">Polysaccharide biosynthesis protein C-terminal domain-containing protein</fullName>
    </recommendedName>
</protein>
<feature type="transmembrane region" description="Helical" evidence="6">
    <location>
        <begin position="415"/>
        <end position="437"/>
    </location>
</feature>
<feature type="transmembrane region" description="Helical" evidence="6">
    <location>
        <begin position="53"/>
        <end position="72"/>
    </location>
</feature>
<evidence type="ECO:0000256" key="3">
    <source>
        <dbReference type="ARBA" id="ARBA00022692"/>
    </source>
</evidence>
<dbReference type="InterPro" id="IPR050833">
    <property type="entry name" value="Poly_Biosynth_Transport"/>
</dbReference>
<name>W4RIX1_9BACI</name>
<dbReference type="EMBL" id="BAUW01000005">
    <property type="protein sequence ID" value="GAE44087.1"/>
    <property type="molecule type" value="Genomic_DNA"/>
</dbReference>
<feature type="transmembrane region" description="Helical" evidence="6">
    <location>
        <begin position="92"/>
        <end position="110"/>
    </location>
</feature>
<evidence type="ECO:0000313" key="7">
    <source>
        <dbReference type="EMBL" id="GAE44087.1"/>
    </source>
</evidence>
<evidence type="ECO:0000256" key="4">
    <source>
        <dbReference type="ARBA" id="ARBA00022989"/>
    </source>
</evidence>
<dbReference type="eggNOG" id="COG2244">
    <property type="taxonomic scope" value="Bacteria"/>
</dbReference>
<comment type="subcellular location">
    <subcellularLocation>
        <location evidence="1">Cell membrane</location>
        <topology evidence="1">Multi-pass membrane protein</topology>
    </subcellularLocation>
</comment>
<evidence type="ECO:0008006" key="9">
    <source>
        <dbReference type="Google" id="ProtNLM"/>
    </source>
</evidence>
<dbReference type="Pfam" id="PF01943">
    <property type="entry name" value="Polysacc_synt"/>
    <property type="match status" value="1"/>
</dbReference>
<feature type="transmembrane region" description="Helical" evidence="6">
    <location>
        <begin position="295"/>
        <end position="321"/>
    </location>
</feature>
<feature type="transmembrane region" description="Helical" evidence="6">
    <location>
        <begin position="443"/>
        <end position="462"/>
    </location>
</feature>
<keyword evidence="2" id="KW-1003">Cell membrane</keyword>
<feature type="transmembrane region" description="Helical" evidence="6">
    <location>
        <begin position="152"/>
        <end position="171"/>
    </location>
</feature>
<feature type="transmembrane region" description="Helical" evidence="6">
    <location>
        <begin position="122"/>
        <end position="145"/>
    </location>
</feature>
<dbReference type="PANTHER" id="PTHR30250">
    <property type="entry name" value="PST FAMILY PREDICTED COLANIC ACID TRANSPORTER"/>
    <property type="match status" value="1"/>
</dbReference>
<dbReference type="AlphaFoldDB" id="W4RIX1"/>
<keyword evidence="5 6" id="KW-0472">Membrane</keyword>
<feature type="transmembrane region" description="Helical" evidence="6">
    <location>
        <begin position="12"/>
        <end position="33"/>
    </location>
</feature>
<dbReference type="InterPro" id="IPR002797">
    <property type="entry name" value="Polysacc_synth"/>
</dbReference>
<accession>W4RIX1</accession>
<feature type="transmembrane region" description="Helical" evidence="6">
    <location>
        <begin position="360"/>
        <end position="378"/>
    </location>
</feature>
<comment type="caution">
    <text evidence="7">The sequence shown here is derived from an EMBL/GenBank/DDBJ whole genome shotgun (WGS) entry which is preliminary data.</text>
</comment>
<evidence type="ECO:0000256" key="1">
    <source>
        <dbReference type="ARBA" id="ARBA00004651"/>
    </source>
</evidence>
<feature type="transmembrane region" description="Helical" evidence="6">
    <location>
        <begin position="183"/>
        <end position="204"/>
    </location>
</feature>
<evidence type="ECO:0000256" key="6">
    <source>
        <dbReference type="SAM" id="Phobius"/>
    </source>
</evidence>